<proteinExistence type="predicted"/>
<organism evidence="5 6">
    <name type="scientific">Sphingomonas anseongensis</name>
    <dbReference type="NCBI Taxonomy" id="2908207"/>
    <lineage>
        <taxon>Bacteria</taxon>
        <taxon>Pseudomonadati</taxon>
        <taxon>Pseudomonadota</taxon>
        <taxon>Alphaproteobacteria</taxon>
        <taxon>Sphingomonadales</taxon>
        <taxon>Sphingomonadaceae</taxon>
        <taxon>Sphingomonas</taxon>
    </lineage>
</organism>
<dbReference type="Gene3D" id="1.10.10.10">
    <property type="entry name" value="Winged helix-like DNA-binding domain superfamily/Winged helix DNA-binding domain"/>
    <property type="match status" value="1"/>
</dbReference>
<dbReference type="CDD" id="cd00038">
    <property type="entry name" value="CAP_ED"/>
    <property type="match status" value="1"/>
</dbReference>
<comment type="caution">
    <text evidence="5">The sequence shown here is derived from an EMBL/GenBank/DDBJ whole genome shotgun (WGS) entry which is preliminary data.</text>
</comment>
<keyword evidence="1" id="KW-0805">Transcription regulation</keyword>
<evidence type="ECO:0000256" key="1">
    <source>
        <dbReference type="ARBA" id="ARBA00023015"/>
    </source>
</evidence>
<dbReference type="InterPro" id="IPR018490">
    <property type="entry name" value="cNMP-bd_dom_sf"/>
</dbReference>
<dbReference type="InterPro" id="IPR036388">
    <property type="entry name" value="WH-like_DNA-bd_sf"/>
</dbReference>
<dbReference type="CDD" id="cd00092">
    <property type="entry name" value="HTH_CRP"/>
    <property type="match status" value="1"/>
</dbReference>
<keyword evidence="6" id="KW-1185">Reference proteome</keyword>
<dbReference type="PANTHER" id="PTHR24567">
    <property type="entry name" value="CRP FAMILY TRANSCRIPTIONAL REGULATORY PROTEIN"/>
    <property type="match status" value="1"/>
</dbReference>
<name>A0ABT0REK1_9SPHN</name>
<dbReference type="Gene3D" id="2.60.120.10">
    <property type="entry name" value="Jelly Rolls"/>
    <property type="match status" value="1"/>
</dbReference>
<dbReference type="SUPFAM" id="SSF46785">
    <property type="entry name" value="Winged helix' DNA-binding domain"/>
    <property type="match status" value="1"/>
</dbReference>
<keyword evidence="2" id="KW-0238">DNA-binding</keyword>
<dbReference type="InterPro" id="IPR050397">
    <property type="entry name" value="Env_Response_Regulators"/>
</dbReference>
<gene>
    <name evidence="5" type="ORF">LZ519_05130</name>
</gene>
<dbReference type="Proteomes" id="UP001165343">
    <property type="component" value="Unassembled WGS sequence"/>
</dbReference>
<evidence type="ECO:0000259" key="4">
    <source>
        <dbReference type="PROSITE" id="PS51063"/>
    </source>
</evidence>
<dbReference type="SUPFAM" id="SSF51206">
    <property type="entry name" value="cAMP-binding domain-like"/>
    <property type="match status" value="1"/>
</dbReference>
<dbReference type="RefSeq" id="WP_249867643.1">
    <property type="nucleotide sequence ID" value="NZ_JAMGBC010000001.1"/>
</dbReference>
<feature type="domain" description="HTH crp-type" evidence="4">
    <location>
        <begin position="168"/>
        <end position="242"/>
    </location>
</feature>
<accession>A0ABT0REK1</accession>
<evidence type="ECO:0000256" key="3">
    <source>
        <dbReference type="ARBA" id="ARBA00023163"/>
    </source>
</evidence>
<evidence type="ECO:0000256" key="2">
    <source>
        <dbReference type="ARBA" id="ARBA00023125"/>
    </source>
</evidence>
<protein>
    <submittedName>
        <fullName evidence="5">Crp/Fnr family transcriptional regulator</fullName>
    </submittedName>
</protein>
<dbReference type="InterPro" id="IPR036390">
    <property type="entry name" value="WH_DNA-bd_sf"/>
</dbReference>
<dbReference type="InterPro" id="IPR014710">
    <property type="entry name" value="RmlC-like_jellyroll"/>
</dbReference>
<dbReference type="SMART" id="SM00419">
    <property type="entry name" value="HTH_CRP"/>
    <property type="match status" value="1"/>
</dbReference>
<dbReference type="Pfam" id="PF13545">
    <property type="entry name" value="HTH_Crp_2"/>
    <property type="match status" value="1"/>
</dbReference>
<dbReference type="Pfam" id="PF00027">
    <property type="entry name" value="cNMP_binding"/>
    <property type="match status" value="1"/>
</dbReference>
<sequence length="259" mass="29063">MATIDEPGIQTFARRSEPLIEPSFFEPLFKRWKRRVALSENDKAALRSLPWTVKRYPREAYLAREGEPTKICMVLLEGFALRQKLVSDGSRQIISFHIPGDFLDIQNCMLEVADHNVQSLGRSVVAAVPKEALGALMAENAGIRRAIWLDSLIDSAIFREWVVNVGRRDARGRIAHLLCELAARLRAAGLCSGPTCDFPMTQEQIADATGLTAVHTNRTLQSLRKDGLISLSLNKLTILDWDKLAEEGDFNERYLHHSA</sequence>
<dbReference type="InterPro" id="IPR012318">
    <property type="entry name" value="HTH_CRP"/>
</dbReference>
<dbReference type="PROSITE" id="PS51063">
    <property type="entry name" value="HTH_CRP_2"/>
    <property type="match status" value="1"/>
</dbReference>
<dbReference type="PANTHER" id="PTHR24567:SF68">
    <property type="entry name" value="DNA-BINDING TRANSCRIPTIONAL DUAL REGULATOR CRP"/>
    <property type="match status" value="1"/>
</dbReference>
<evidence type="ECO:0000313" key="6">
    <source>
        <dbReference type="Proteomes" id="UP001165343"/>
    </source>
</evidence>
<evidence type="ECO:0000313" key="5">
    <source>
        <dbReference type="EMBL" id="MCL6678702.1"/>
    </source>
</evidence>
<dbReference type="EMBL" id="JAMGBC010000001">
    <property type="protein sequence ID" value="MCL6678702.1"/>
    <property type="molecule type" value="Genomic_DNA"/>
</dbReference>
<reference evidence="5" key="1">
    <citation type="submission" date="2022-05" db="EMBL/GenBank/DDBJ databases">
        <authorList>
            <person name="Jo J.-H."/>
            <person name="Im W.-T."/>
        </authorList>
    </citation>
    <scope>NUCLEOTIDE SEQUENCE</scope>
    <source>
        <strain evidence="5">RG327</strain>
    </source>
</reference>
<dbReference type="InterPro" id="IPR000595">
    <property type="entry name" value="cNMP-bd_dom"/>
</dbReference>
<keyword evidence="3" id="KW-0804">Transcription</keyword>